<evidence type="ECO:0000256" key="2">
    <source>
        <dbReference type="ARBA" id="ARBA00022679"/>
    </source>
</evidence>
<comment type="caution">
    <text evidence="4">The sequence shown here is derived from an EMBL/GenBank/DDBJ whole genome shotgun (WGS) entry which is preliminary data.</text>
</comment>
<dbReference type="GO" id="GO:0005739">
    <property type="term" value="C:mitochondrion"/>
    <property type="evidence" value="ECO:0007669"/>
    <property type="project" value="TreeGrafter"/>
</dbReference>
<proteinExistence type="predicted"/>
<dbReference type="EC" id="2.3.1.41" evidence="1"/>
<protein>
    <recommendedName>
        <fullName evidence="1">beta-ketoacyl-[acyl-carrier-protein] synthase I</fullName>
        <ecNumber evidence="1">2.3.1.41</ecNumber>
    </recommendedName>
</protein>
<accession>A0A2J7WEU1</accession>
<dbReference type="InterPro" id="IPR020841">
    <property type="entry name" value="PKS_Beta-ketoAc_synthase_dom"/>
</dbReference>
<dbReference type="Pfam" id="PF00109">
    <property type="entry name" value="ketoacyl-synt"/>
    <property type="match status" value="1"/>
</dbReference>
<keyword evidence="2" id="KW-0808">Transferase</keyword>
<dbReference type="EMBL" id="PGGS01005763">
    <property type="protein sequence ID" value="PNG62046.1"/>
    <property type="molecule type" value="Genomic_DNA"/>
</dbReference>
<reference evidence="4 5" key="1">
    <citation type="journal article" date="2017" name="Mol. Biol. Evol.">
        <title>The 4-celled Tetrabaena socialis nuclear genome reveals the essential components for genetic control of cell number at the origin of multicellularity in the volvocine lineage.</title>
        <authorList>
            <person name="Featherston J."/>
            <person name="Arakaki Y."/>
            <person name="Hanschen E.R."/>
            <person name="Ferris P.J."/>
            <person name="Michod R.E."/>
            <person name="Olson B.J.S.C."/>
            <person name="Nozaki H."/>
            <person name="Durand P.M."/>
        </authorList>
    </citation>
    <scope>NUCLEOTIDE SEQUENCE [LARGE SCALE GENOMIC DNA]</scope>
    <source>
        <strain evidence="4 5">NIES-571</strain>
    </source>
</reference>
<dbReference type="InterPro" id="IPR000794">
    <property type="entry name" value="Beta-ketoacyl_synthase"/>
</dbReference>
<evidence type="ECO:0000313" key="4">
    <source>
        <dbReference type="EMBL" id="PNG62046.1"/>
    </source>
</evidence>
<dbReference type="OrthoDB" id="5334845at2759"/>
<evidence type="ECO:0000256" key="1">
    <source>
        <dbReference type="ARBA" id="ARBA00013191"/>
    </source>
</evidence>
<feature type="domain" description="Ketosynthase family 3 (KS3)" evidence="3">
    <location>
        <begin position="1"/>
        <end position="93"/>
    </location>
</feature>
<evidence type="ECO:0000259" key="3">
    <source>
        <dbReference type="PROSITE" id="PS52004"/>
    </source>
</evidence>
<dbReference type="GO" id="GO:0004315">
    <property type="term" value="F:3-oxoacyl-[acyl-carrier-protein] synthase activity"/>
    <property type="evidence" value="ECO:0007669"/>
    <property type="project" value="UniProtKB-EC"/>
</dbReference>
<name>A0A2J7WEU1_9CHLO</name>
<dbReference type="PROSITE" id="PS52004">
    <property type="entry name" value="KS3_2"/>
    <property type="match status" value="1"/>
</dbReference>
<keyword evidence="5" id="KW-1185">Reference proteome</keyword>
<gene>
    <name evidence="4" type="ORF">TSOC_015489</name>
</gene>
<feature type="non-terminal residue" evidence="4">
    <location>
        <position position="93"/>
    </location>
</feature>
<dbReference type="Gene3D" id="3.40.47.10">
    <property type="match status" value="1"/>
</dbReference>
<dbReference type="AlphaFoldDB" id="A0A2J7WEU1"/>
<organism evidence="4 5">
    <name type="scientific">Tetrabaena socialis</name>
    <dbReference type="NCBI Taxonomy" id="47790"/>
    <lineage>
        <taxon>Eukaryota</taxon>
        <taxon>Viridiplantae</taxon>
        <taxon>Chlorophyta</taxon>
        <taxon>core chlorophytes</taxon>
        <taxon>Chlorophyceae</taxon>
        <taxon>CS clade</taxon>
        <taxon>Chlamydomonadales</taxon>
        <taxon>Tetrabaenaceae</taxon>
        <taxon>Tetrabaena</taxon>
    </lineage>
</organism>
<dbReference type="SUPFAM" id="SSF53901">
    <property type="entry name" value="Thiolase-like"/>
    <property type="match status" value="1"/>
</dbReference>
<dbReference type="Proteomes" id="UP000236333">
    <property type="component" value="Unassembled WGS sequence"/>
</dbReference>
<dbReference type="InterPro" id="IPR014030">
    <property type="entry name" value="Ketoacyl_synth_N"/>
</dbReference>
<evidence type="ECO:0000313" key="5">
    <source>
        <dbReference type="Proteomes" id="UP000236333"/>
    </source>
</evidence>
<dbReference type="PANTHER" id="PTHR11712:SF332">
    <property type="entry name" value="3-OXOACYL-[ACYL-CARRIER-PROTEIN] SYNTHASE II, CHLOROPLASTIC"/>
    <property type="match status" value="1"/>
</dbReference>
<dbReference type="InterPro" id="IPR016039">
    <property type="entry name" value="Thiolase-like"/>
</dbReference>
<sequence>MLAGAGDASIIPAGIGGFIACKALSKRNDDPSAASRPWDINRDGFVMGEGAGVLVLEEYEHAKARGAHIYAEYVGGAATCDAHHMTEPQPEGK</sequence>
<dbReference type="GO" id="GO:0006633">
    <property type="term" value="P:fatty acid biosynthetic process"/>
    <property type="evidence" value="ECO:0007669"/>
    <property type="project" value="TreeGrafter"/>
</dbReference>
<dbReference type="PANTHER" id="PTHR11712">
    <property type="entry name" value="POLYKETIDE SYNTHASE-RELATED"/>
    <property type="match status" value="1"/>
</dbReference>